<proteinExistence type="predicted"/>
<protein>
    <recommendedName>
        <fullName evidence="5">Matrixin</fullName>
    </recommendedName>
</protein>
<gene>
    <name evidence="3" type="ORF">SAMN04490356_5719</name>
</gene>
<evidence type="ECO:0000256" key="2">
    <source>
        <dbReference type="SAM" id="SignalP"/>
    </source>
</evidence>
<dbReference type="Proteomes" id="UP000198609">
    <property type="component" value="Unassembled WGS sequence"/>
</dbReference>
<dbReference type="AlphaFoldDB" id="A0A1H4VSJ3"/>
<dbReference type="Gene3D" id="3.40.390.10">
    <property type="entry name" value="Collagenase (Catalytic Domain)"/>
    <property type="match status" value="1"/>
</dbReference>
<evidence type="ECO:0008006" key="5">
    <source>
        <dbReference type="Google" id="ProtNLM"/>
    </source>
</evidence>
<dbReference type="RefSeq" id="WP_244321010.1">
    <property type="nucleotide sequence ID" value="NZ_FNST01000002.1"/>
</dbReference>
<organism evidence="3 4">
    <name type="scientific">Streptomyces melanosporofaciens</name>
    <dbReference type="NCBI Taxonomy" id="67327"/>
    <lineage>
        <taxon>Bacteria</taxon>
        <taxon>Bacillati</taxon>
        <taxon>Actinomycetota</taxon>
        <taxon>Actinomycetes</taxon>
        <taxon>Kitasatosporales</taxon>
        <taxon>Streptomycetaceae</taxon>
        <taxon>Streptomyces</taxon>
        <taxon>Streptomyces violaceusniger group</taxon>
    </lineage>
</organism>
<evidence type="ECO:0000313" key="3">
    <source>
        <dbReference type="EMBL" id="SEC83488.1"/>
    </source>
</evidence>
<accession>A0A1H4VSJ3</accession>
<dbReference type="InterPro" id="IPR024079">
    <property type="entry name" value="MetalloPept_cat_dom_sf"/>
</dbReference>
<evidence type="ECO:0000313" key="4">
    <source>
        <dbReference type="Proteomes" id="UP000198609"/>
    </source>
</evidence>
<dbReference type="GO" id="GO:0008237">
    <property type="term" value="F:metallopeptidase activity"/>
    <property type="evidence" value="ECO:0007669"/>
    <property type="project" value="InterPro"/>
</dbReference>
<dbReference type="EMBL" id="FNST01000002">
    <property type="protein sequence ID" value="SEC83488.1"/>
    <property type="molecule type" value="Genomic_DNA"/>
</dbReference>
<feature type="region of interest" description="Disordered" evidence="1">
    <location>
        <begin position="205"/>
        <end position="226"/>
    </location>
</feature>
<keyword evidence="4" id="KW-1185">Reference proteome</keyword>
<dbReference type="SUPFAM" id="SSF55486">
    <property type="entry name" value="Metalloproteases ('zincins'), catalytic domain"/>
    <property type="match status" value="1"/>
</dbReference>
<sequence>MRRPHPRTTRNRLLTLLALAVAGLMTAVGISWAAIVTDNMVPVGTDGAGAWGCRVDPDGGDGSTDCWTDNSNVYYYMDSGGEFRLEDVDKANVRSALSTEYSPTHLAIHYDADPVFSGSAETDIVYQEGSKNLDADSAGVTWCNGVGSGRYDCDQQYIRIRGYDAYTKGRVCHETGHAVGLQHGSASQPSLGNQDTRLGCLQTPSAPGDHLGSNNKDHINAVYPAP</sequence>
<evidence type="ECO:0000256" key="1">
    <source>
        <dbReference type="SAM" id="MobiDB-lite"/>
    </source>
</evidence>
<keyword evidence="2" id="KW-0732">Signal</keyword>
<reference evidence="4" key="1">
    <citation type="submission" date="2016-10" db="EMBL/GenBank/DDBJ databases">
        <authorList>
            <person name="Varghese N."/>
            <person name="Submissions S."/>
        </authorList>
    </citation>
    <scope>NUCLEOTIDE SEQUENCE [LARGE SCALE GENOMIC DNA]</scope>
    <source>
        <strain evidence="4">DSM 40318</strain>
    </source>
</reference>
<feature type="chain" id="PRO_5011570357" description="Matrixin" evidence="2">
    <location>
        <begin position="34"/>
        <end position="226"/>
    </location>
</feature>
<feature type="signal peptide" evidence="2">
    <location>
        <begin position="1"/>
        <end position="33"/>
    </location>
</feature>
<name>A0A1H4VSJ3_STRMJ</name>